<feature type="transmembrane region" description="Helical" evidence="6">
    <location>
        <begin position="21"/>
        <end position="50"/>
    </location>
</feature>
<gene>
    <name evidence="8" type="ORF">EJ08DRAFT_550366</name>
</gene>
<dbReference type="GO" id="GO:0016020">
    <property type="term" value="C:membrane"/>
    <property type="evidence" value="ECO:0007669"/>
    <property type="project" value="UniProtKB-SubCell"/>
</dbReference>
<dbReference type="PANTHER" id="PTHR24064">
    <property type="entry name" value="SOLUTE CARRIER FAMILY 22 MEMBER"/>
    <property type="match status" value="1"/>
</dbReference>
<dbReference type="GO" id="GO:0022857">
    <property type="term" value="F:transmembrane transporter activity"/>
    <property type="evidence" value="ECO:0007669"/>
    <property type="project" value="InterPro"/>
</dbReference>
<feature type="transmembrane region" description="Helical" evidence="6">
    <location>
        <begin position="62"/>
        <end position="82"/>
    </location>
</feature>
<feature type="transmembrane region" description="Helical" evidence="6">
    <location>
        <begin position="386"/>
        <end position="404"/>
    </location>
</feature>
<evidence type="ECO:0000256" key="6">
    <source>
        <dbReference type="SAM" id="Phobius"/>
    </source>
</evidence>
<dbReference type="EMBL" id="MU007048">
    <property type="protein sequence ID" value="KAF2429322.1"/>
    <property type="molecule type" value="Genomic_DNA"/>
</dbReference>
<evidence type="ECO:0000256" key="1">
    <source>
        <dbReference type="ARBA" id="ARBA00004141"/>
    </source>
</evidence>
<feature type="non-terminal residue" evidence="8">
    <location>
        <position position="1"/>
    </location>
</feature>
<feature type="transmembrane region" description="Helical" evidence="6">
    <location>
        <begin position="416"/>
        <end position="435"/>
    </location>
</feature>
<keyword evidence="3 6" id="KW-1133">Transmembrane helix</keyword>
<keyword evidence="9" id="KW-1185">Reference proteome</keyword>
<protein>
    <submittedName>
        <fullName evidence="8">MFS general substrate transporter</fullName>
    </submittedName>
</protein>
<feature type="domain" description="Major facilitator superfamily (MFS) profile" evidence="7">
    <location>
        <begin position="22"/>
        <end position="544"/>
    </location>
</feature>
<name>A0A9P4TXY3_9PEZI</name>
<dbReference type="PROSITE" id="PS00217">
    <property type="entry name" value="SUGAR_TRANSPORT_2"/>
    <property type="match status" value="1"/>
</dbReference>
<dbReference type="InterPro" id="IPR020846">
    <property type="entry name" value="MFS_dom"/>
</dbReference>
<reference evidence="8" key="1">
    <citation type="journal article" date="2020" name="Stud. Mycol.">
        <title>101 Dothideomycetes genomes: a test case for predicting lifestyles and emergence of pathogens.</title>
        <authorList>
            <person name="Haridas S."/>
            <person name="Albert R."/>
            <person name="Binder M."/>
            <person name="Bloem J."/>
            <person name="Labutti K."/>
            <person name="Salamov A."/>
            <person name="Andreopoulos B."/>
            <person name="Baker S."/>
            <person name="Barry K."/>
            <person name="Bills G."/>
            <person name="Bluhm B."/>
            <person name="Cannon C."/>
            <person name="Castanera R."/>
            <person name="Culley D."/>
            <person name="Daum C."/>
            <person name="Ezra D."/>
            <person name="Gonzalez J."/>
            <person name="Henrissat B."/>
            <person name="Kuo A."/>
            <person name="Liang C."/>
            <person name="Lipzen A."/>
            <person name="Lutzoni F."/>
            <person name="Magnuson J."/>
            <person name="Mondo S."/>
            <person name="Nolan M."/>
            <person name="Ohm R."/>
            <person name="Pangilinan J."/>
            <person name="Park H.-J."/>
            <person name="Ramirez L."/>
            <person name="Alfaro M."/>
            <person name="Sun H."/>
            <person name="Tritt A."/>
            <person name="Yoshinaga Y."/>
            <person name="Zwiers L.-H."/>
            <person name="Turgeon B."/>
            <person name="Goodwin S."/>
            <person name="Spatafora J."/>
            <person name="Crous P."/>
            <person name="Grigoriev I."/>
        </authorList>
    </citation>
    <scope>NUCLEOTIDE SEQUENCE</scope>
    <source>
        <strain evidence="8">CBS 130266</strain>
    </source>
</reference>
<keyword evidence="2 6" id="KW-0812">Transmembrane</keyword>
<comment type="caution">
    <text evidence="8">The sequence shown here is derived from an EMBL/GenBank/DDBJ whole genome shotgun (WGS) entry which is preliminary data.</text>
</comment>
<feature type="transmembrane region" description="Helical" evidence="6">
    <location>
        <begin position="94"/>
        <end position="114"/>
    </location>
</feature>
<evidence type="ECO:0000256" key="3">
    <source>
        <dbReference type="ARBA" id="ARBA00022989"/>
    </source>
</evidence>
<dbReference type="InterPro" id="IPR005828">
    <property type="entry name" value="MFS_sugar_transport-like"/>
</dbReference>
<dbReference type="PROSITE" id="PS50850">
    <property type="entry name" value="MFS"/>
    <property type="match status" value="1"/>
</dbReference>
<dbReference type="Pfam" id="PF00083">
    <property type="entry name" value="Sugar_tr"/>
    <property type="match status" value="2"/>
</dbReference>
<feature type="transmembrane region" description="Helical" evidence="6">
    <location>
        <begin position="440"/>
        <end position="457"/>
    </location>
</feature>
<comment type="subcellular location">
    <subcellularLocation>
        <location evidence="1">Membrane</location>
        <topology evidence="1">Multi-pass membrane protein</topology>
    </subcellularLocation>
</comment>
<dbReference type="SUPFAM" id="SSF103473">
    <property type="entry name" value="MFS general substrate transporter"/>
    <property type="match status" value="1"/>
</dbReference>
<dbReference type="AlphaFoldDB" id="A0A9P4TXY3"/>
<dbReference type="Gene3D" id="1.20.1250.20">
    <property type="entry name" value="MFS general substrate transporter like domains"/>
    <property type="match status" value="2"/>
</dbReference>
<evidence type="ECO:0000313" key="9">
    <source>
        <dbReference type="Proteomes" id="UP000800235"/>
    </source>
</evidence>
<evidence type="ECO:0000313" key="8">
    <source>
        <dbReference type="EMBL" id="KAF2429322.1"/>
    </source>
</evidence>
<feature type="transmembrane region" description="Helical" evidence="6">
    <location>
        <begin position="517"/>
        <end position="540"/>
    </location>
</feature>
<dbReference type="InterPro" id="IPR005829">
    <property type="entry name" value="Sugar_transporter_CS"/>
</dbReference>
<feature type="compositionally biased region" description="Polar residues" evidence="5">
    <location>
        <begin position="271"/>
        <end position="283"/>
    </location>
</feature>
<feature type="transmembrane region" description="Helical" evidence="6">
    <location>
        <begin position="120"/>
        <end position="140"/>
    </location>
</feature>
<feature type="non-terminal residue" evidence="8">
    <location>
        <position position="556"/>
    </location>
</feature>
<keyword evidence="4 6" id="KW-0472">Membrane</keyword>
<evidence type="ECO:0000256" key="5">
    <source>
        <dbReference type="SAM" id="MobiDB-lite"/>
    </source>
</evidence>
<evidence type="ECO:0000256" key="4">
    <source>
        <dbReference type="ARBA" id="ARBA00023136"/>
    </source>
</evidence>
<dbReference type="InterPro" id="IPR036259">
    <property type="entry name" value="MFS_trans_sf"/>
</dbReference>
<dbReference type="OrthoDB" id="433512at2759"/>
<feature type="transmembrane region" description="Helical" evidence="6">
    <location>
        <begin position="161"/>
        <end position="183"/>
    </location>
</feature>
<feature type="transmembrane region" description="Helical" evidence="6">
    <location>
        <begin position="207"/>
        <end position="229"/>
    </location>
</feature>
<evidence type="ECO:0000256" key="2">
    <source>
        <dbReference type="ARBA" id="ARBA00022692"/>
    </source>
</evidence>
<evidence type="ECO:0000259" key="7">
    <source>
        <dbReference type="PROSITE" id="PS50850"/>
    </source>
</evidence>
<organism evidence="8 9">
    <name type="scientific">Tothia fuscella</name>
    <dbReference type="NCBI Taxonomy" id="1048955"/>
    <lineage>
        <taxon>Eukaryota</taxon>
        <taxon>Fungi</taxon>
        <taxon>Dikarya</taxon>
        <taxon>Ascomycota</taxon>
        <taxon>Pezizomycotina</taxon>
        <taxon>Dothideomycetes</taxon>
        <taxon>Pleosporomycetidae</taxon>
        <taxon>Venturiales</taxon>
        <taxon>Cylindrosympodiaceae</taxon>
        <taxon>Tothia</taxon>
    </lineage>
</organism>
<sequence length="556" mass="61543">DWETQRKLAYKQIDKGGFGYWTVFVAGAGFLTDAYDIFAVNTVLPMLGIVYWKGTIPLNQEVLISLSLLVGTFFGQFTVGILADRYGRKRMYGIELVVLTGATVLLAICSKGALASTNRLGWLVAWRFIMGLGIGGDYPLSAVITAEFAPRKHRDRMLSTVFFMQPIGALIANLVAVITVSYYKDSLSEAVSAATCTGVCANTVDKMWRWIVGIGAVPPAVTILIRWWIPESPRYTLEVEMNPEKAREDVDSYYSLDHSAVSENDAHAGPSRTTHPSGSSNDSMIGTLTFGEPMEMKDVEVTSPAASLPSTRTVRKETWSEFYTGFYRFMITEGNWTDLAGTSLSWMTLDFAFYFLGVNSPKILSRIWNAGVPTDHFYDILLDNSYRALIAVSTGAVIGGALFIHLSHWRWQLQVYSFWILAALFIAVGVCFVVLLGTRYFAAVIVLYSMCNLFFNFGPNTSTFVISAEVFPTKYRCTCHGISAAAGKFGSIVAQLFLAYVKIGKPGVGVNDPHSTWLGWVLLVFTLWMGFGAIITKIWVPNPSDIWGRSRSLEDL</sequence>
<accession>A0A9P4TXY3</accession>
<feature type="region of interest" description="Disordered" evidence="5">
    <location>
        <begin position="263"/>
        <end position="283"/>
    </location>
</feature>
<proteinExistence type="predicted"/>
<dbReference type="Proteomes" id="UP000800235">
    <property type="component" value="Unassembled WGS sequence"/>
</dbReference>